<dbReference type="InterPro" id="IPR032675">
    <property type="entry name" value="LRR_dom_sf"/>
</dbReference>
<comment type="caution">
    <text evidence="3">The sequence shown here is derived from an EMBL/GenBank/DDBJ whole genome shotgun (WGS) entry which is preliminary data.</text>
</comment>
<keyword evidence="4" id="KW-1185">Reference proteome</keyword>
<dbReference type="EMBL" id="CABITT030000006">
    <property type="protein sequence ID" value="VVB08748.1"/>
    <property type="molecule type" value="Genomic_DNA"/>
</dbReference>
<proteinExistence type="predicted"/>
<dbReference type="AlphaFoldDB" id="A0A565C5B3"/>
<evidence type="ECO:0000313" key="4">
    <source>
        <dbReference type="Proteomes" id="UP000489600"/>
    </source>
</evidence>
<dbReference type="Proteomes" id="UP000489600">
    <property type="component" value="Unassembled WGS sequence"/>
</dbReference>
<dbReference type="Gene3D" id="3.80.10.10">
    <property type="entry name" value="Ribonuclease Inhibitor"/>
    <property type="match status" value="1"/>
</dbReference>
<accession>A0A565C5B3</accession>
<dbReference type="Pfam" id="PF07725">
    <property type="entry name" value="LRR_3"/>
    <property type="match status" value="1"/>
</dbReference>
<evidence type="ECO:0000256" key="2">
    <source>
        <dbReference type="ARBA" id="ARBA00022737"/>
    </source>
</evidence>
<evidence type="ECO:0000256" key="1">
    <source>
        <dbReference type="ARBA" id="ARBA00022614"/>
    </source>
</evidence>
<reference evidence="3" key="1">
    <citation type="submission" date="2019-07" db="EMBL/GenBank/DDBJ databases">
        <authorList>
            <person name="Dittberner H."/>
        </authorList>
    </citation>
    <scope>NUCLEOTIDE SEQUENCE [LARGE SCALE GENOMIC DNA]</scope>
</reference>
<evidence type="ECO:0000313" key="3">
    <source>
        <dbReference type="EMBL" id="VVB08748.1"/>
    </source>
</evidence>
<dbReference type="InterPro" id="IPR011713">
    <property type="entry name" value="Leu-rich_rpt_3"/>
</dbReference>
<sequence>MPYSKLQNLWEGTKISDVVPACRALKPQEKMDFLQVLNLSGCVEAKSFPKGRPPNIKELYLNGTGIREIPASIEALSCSKAGRWELHKAYGFSCSAQSFRPFGSRASLRL</sequence>
<keyword evidence="1" id="KW-0433">Leucine-rich repeat</keyword>
<organism evidence="3 4">
    <name type="scientific">Arabis nemorensis</name>
    <dbReference type="NCBI Taxonomy" id="586526"/>
    <lineage>
        <taxon>Eukaryota</taxon>
        <taxon>Viridiplantae</taxon>
        <taxon>Streptophyta</taxon>
        <taxon>Embryophyta</taxon>
        <taxon>Tracheophyta</taxon>
        <taxon>Spermatophyta</taxon>
        <taxon>Magnoliopsida</taxon>
        <taxon>eudicotyledons</taxon>
        <taxon>Gunneridae</taxon>
        <taxon>Pentapetalae</taxon>
        <taxon>rosids</taxon>
        <taxon>malvids</taxon>
        <taxon>Brassicales</taxon>
        <taxon>Brassicaceae</taxon>
        <taxon>Arabideae</taxon>
        <taxon>Arabis</taxon>
    </lineage>
</organism>
<dbReference type="SUPFAM" id="SSF52058">
    <property type="entry name" value="L domain-like"/>
    <property type="match status" value="1"/>
</dbReference>
<name>A0A565C5B3_9BRAS</name>
<dbReference type="OrthoDB" id="1073078at2759"/>
<keyword evidence="2" id="KW-0677">Repeat</keyword>
<protein>
    <submittedName>
        <fullName evidence="3">Uncharacterized protein</fullName>
    </submittedName>
</protein>
<gene>
    <name evidence="3" type="ORF">ANE_LOCUS19192</name>
</gene>